<reference evidence="2 3" key="1">
    <citation type="submission" date="2015-02" db="EMBL/GenBank/DDBJ databases">
        <authorList>
            <person name="Ju K.-S."/>
            <person name="Doroghazi J.R."/>
            <person name="Metcalf W."/>
        </authorList>
    </citation>
    <scope>NUCLEOTIDE SEQUENCE [LARGE SCALE GENOMIC DNA]</scope>
    <source>
        <strain evidence="2 3">NRRL ISP-5550</strain>
    </source>
</reference>
<feature type="chain" id="PRO_5002470061" evidence="1">
    <location>
        <begin position="26"/>
        <end position="65"/>
    </location>
</feature>
<keyword evidence="3" id="KW-1185">Reference proteome</keyword>
<name>A0A0F4IQV2_9ACTN</name>
<feature type="signal peptide" evidence="1">
    <location>
        <begin position="1"/>
        <end position="25"/>
    </location>
</feature>
<dbReference type="PATRIC" id="fig|68223.7.peg.4603"/>
<dbReference type="EMBL" id="JZWV01001306">
    <property type="protein sequence ID" value="KJY24039.1"/>
    <property type="molecule type" value="Genomic_DNA"/>
</dbReference>
<gene>
    <name evidence="2" type="ORF">VR44_36500</name>
</gene>
<sequence length="65" mass="6719">MKKTFPVTAAAAVVSLWTLAVAAHAAPAPVTQTYDRPGSYTFTVPDGVRRITEAAEAVGATTTGR</sequence>
<dbReference type="Proteomes" id="UP000033551">
    <property type="component" value="Unassembled WGS sequence"/>
</dbReference>
<comment type="caution">
    <text evidence="2">The sequence shown here is derived from an EMBL/GenBank/DDBJ whole genome shotgun (WGS) entry which is preliminary data.</text>
</comment>
<accession>A0A0F4IQV2</accession>
<proteinExistence type="predicted"/>
<keyword evidence="1" id="KW-0732">Signal</keyword>
<dbReference type="AlphaFoldDB" id="A0A0F4IQV2"/>
<organism evidence="2 3">
    <name type="scientific">Streptomyces katrae</name>
    <dbReference type="NCBI Taxonomy" id="68223"/>
    <lineage>
        <taxon>Bacteria</taxon>
        <taxon>Bacillati</taxon>
        <taxon>Actinomycetota</taxon>
        <taxon>Actinomycetes</taxon>
        <taxon>Kitasatosporales</taxon>
        <taxon>Streptomycetaceae</taxon>
        <taxon>Streptomyces</taxon>
    </lineage>
</organism>
<evidence type="ECO:0000313" key="2">
    <source>
        <dbReference type="EMBL" id="KJY24039.1"/>
    </source>
</evidence>
<evidence type="ECO:0000313" key="3">
    <source>
        <dbReference type="Proteomes" id="UP000033551"/>
    </source>
</evidence>
<protein>
    <submittedName>
        <fullName evidence="2">Uncharacterized protein</fullName>
    </submittedName>
</protein>
<evidence type="ECO:0000256" key="1">
    <source>
        <dbReference type="SAM" id="SignalP"/>
    </source>
</evidence>